<dbReference type="GO" id="GO:0005737">
    <property type="term" value="C:cytoplasm"/>
    <property type="evidence" value="ECO:0007669"/>
    <property type="project" value="UniProtKB-SubCell"/>
</dbReference>
<evidence type="ECO:0000259" key="10">
    <source>
        <dbReference type="PROSITE" id="PS51987"/>
    </source>
</evidence>
<evidence type="ECO:0000256" key="1">
    <source>
        <dbReference type="ARBA" id="ARBA00004496"/>
    </source>
</evidence>
<dbReference type="PROSITE" id="PS00181">
    <property type="entry name" value="GLNA_ATP"/>
    <property type="match status" value="1"/>
</dbReference>
<dbReference type="FunFam" id="3.20.20.70:FF:000121">
    <property type="entry name" value="Dihydropyrimidine dehydrogenase (NADP(+)), chloroplastic"/>
    <property type="match status" value="1"/>
</dbReference>
<dbReference type="Gene3D" id="3.20.20.70">
    <property type="entry name" value="Aldolase class I"/>
    <property type="match status" value="1"/>
</dbReference>
<dbReference type="PANTHER" id="PTHR43073">
    <property type="entry name" value="DIHYDROPYRIMIDINE DEHYDROGENASE [NADP(+)]"/>
    <property type="match status" value="1"/>
</dbReference>
<dbReference type="GO" id="GO:0004356">
    <property type="term" value="F:glutamine synthetase activity"/>
    <property type="evidence" value="ECO:0007669"/>
    <property type="project" value="InterPro"/>
</dbReference>
<dbReference type="GO" id="GO:0050661">
    <property type="term" value="F:NADP binding"/>
    <property type="evidence" value="ECO:0007669"/>
    <property type="project" value="TreeGrafter"/>
</dbReference>
<name>A0AAP0H843_9ASTR</name>
<evidence type="ECO:0000256" key="4">
    <source>
        <dbReference type="ARBA" id="ARBA00022490"/>
    </source>
</evidence>
<evidence type="ECO:0000313" key="11">
    <source>
        <dbReference type="EMBL" id="KAK9075147.1"/>
    </source>
</evidence>
<dbReference type="EMBL" id="JBCNJP010000007">
    <property type="protein sequence ID" value="KAK9075147.1"/>
    <property type="molecule type" value="Genomic_DNA"/>
</dbReference>
<keyword evidence="8" id="KW-0560">Oxidoreductase</keyword>
<accession>A0AAP0H843</accession>
<dbReference type="PANTHER" id="PTHR43073:SF2">
    <property type="entry name" value="DIHYDROPYRIMIDINE DEHYDROGENASE [NADP(+)]"/>
    <property type="match status" value="1"/>
</dbReference>
<evidence type="ECO:0000256" key="8">
    <source>
        <dbReference type="ARBA" id="ARBA00023002"/>
    </source>
</evidence>
<dbReference type="InterPro" id="IPR005720">
    <property type="entry name" value="Dihydroorotate_DH_cat"/>
</dbReference>
<dbReference type="InterPro" id="IPR013785">
    <property type="entry name" value="Aldolase_TIM"/>
</dbReference>
<comment type="caution">
    <text evidence="11">The sequence shown here is derived from an EMBL/GenBank/DDBJ whole genome shotgun (WGS) entry which is preliminary data.</text>
</comment>
<comment type="pathway">
    <text evidence="2">Amino-acid biosynthesis; beta-alanine biosynthesis.</text>
</comment>
<comment type="similarity">
    <text evidence="3 9">Belongs to the glutamine synthetase family.</text>
</comment>
<evidence type="ECO:0000256" key="7">
    <source>
        <dbReference type="ARBA" id="ARBA00022840"/>
    </source>
</evidence>
<evidence type="ECO:0000256" key="9">
    <source>
        <dbReference type="PROSITE-ProRule" id="PRU01331"/>
    </source>
</evidence>
<dbReference type="GO" id="GO:0006210">
    <property type="term" value="P:thymine catabolic process"/>
    <property type="evidence" value="ECO:0007669"/>
    <property type="project" value="TreeGrafter"/>
</dbReference>
<dbReference type="SUPFAM" id="SSF51395">
    <property type="entry name" value="FMN-linked oxidoreductases"/>
    <property type="match status" value="1"/>
</dbReference>
<evidence type="ECO:0000256" key="3">
    <source>
        <dbReference type="ARBA" id="ARBA00009897"/>
    </source>
</evidence>
<evidence type="ECO:0000256" key="5">
    <source>
        <dbReference type="ARBA" id="ARBA00022598"/>
    </source>
</evidence>
<dbReference type="GO" id="GO:0002058">
    <property type="term" value="F:uracil binding"/>
    <property type="evidence" value="ECO:0007669"/>
    <property type="project" value="TreeGrafter"/>
</dbReference>
<dbReference type="Pfam" id="PF01180">
    <property type="entry name" value="DHO_dh"/>
    <property type="match status" value="1"/>
</dbReference>
<dbReference type="AlphaFoldDB" id="A0AAP0H843"/>
<dbReference type="CDD" id="cd02940">
    <property type="entry name" value="DHPD_FMN"/>
    <property type="match status" value="1"/>
</dbReference>
<dbReference type="PROSITE" id="PS51987">
    <property type="entry name" value="GS_CATALYTIC"/>
    <property type="match status" value="1"/>
</dbReference>
<dbReference type="GO" id="GO:0005524">
    <property type="term" value="F:ATP binding"/>
    <property type="evidence" value="ECO:0007669"/>
    <property type="project" value="UniProtKB-KW"/>
</dbReference>
<dbReference type="InterPro" id="IPR014746">
    <property type="entry name" value="Gln_synth/guanido_kin_cat_dom"/>
</dbReference>
<dbReference type="FunFam" id="3.30.590.10:FF:000011">
    <property type="entry name" value="Glutamine synthetase"/>
    <property type="match status" value="1"/>
</dbReference>
<keyword evidence="5" id="KW-0436">Ligase</keyword>
<organism evidence="11 12">
    <name type="scientific">Deinandra increscens subsp. villosa</name>
    <dbReference type="NCBI Taxonomy" id="3103831"/>
    <lineage>
        <taxon>Eukaryota</taxon>
        <taxon>Viridiplantae</taxon>
        <taxon>Streptophyta</taxon>
        <taxon>Embryophyta</taxon>
        <taxon>Tracheophyta</taxon>
        <taxon>Spermatophyta</taxon>
        <taxon>Magnoliopsida</taxon>
        <taxon>eudicotyledons</taxon>
        <taxon>Gunneridae</taxon>
        <taxon>Pentapetalae</taxon>
        <taxon>asterids</taxon>
        <taxon>campanulids</taxon>
        <taxon>Asterales</taxon>
        <taxon>Asteraceae</taxon>
        <taxon>Asteroideae</taxon>
        <taxon>Heliantheae alliance</taxon>
        <taxon>Madieae</taxon>
        <taxon>Madiinae</taxon>
        <taxon>Deinandra</taxon>
    </lineage>
</organism>
<dbReference type="InterPro" id="IPR008146">
    <property type="entry name" value="Gln_synth_cat_dom"/>
</dbReference>
<dbReference type="SMART" id="SM01230">
    <property type="entry name" value="Gln-synt_C"/>
    <property type="match status" value="1"/>
</dbReference>
<keyword evidence="7" id="KW-0067">ATP-binding</keyword>
<evidence type="ECO:0000313" key="12">
    <source>
        <dbReference type="Proteomes" id="UP001408789"/>
    </source>
</evidence>
<evidence type="ECO:0000256" key="6">
    <source>
        <dbReference type="ARBA" id="ARBA00022741"/>
    </source>
</evidence>
<gene>
    <name evidence="11" type="ORF">SSX86_003467</name>
</gene>
<protein>
    <recommendedName>
        <fullName evidence="10">GS catalytic domain-containing protein</fullName>
    </recommendedName>
</protein>
<comment type="subcellular location">
    <subcellularLocation>
        <location evidence="1">Cytoplasm</location>
    </subcellularLocation>
</comment>
<feature type="domain" description="GS catalytic" evidence="10">
    <location>
        <begin position="438"/>
        <end position="638"/>
    </location>
</feature>
<keyword evidence="12" id="KW-1185">Reference proteome</keyword>
<dbReference type="GO" id="GO:0006212">
    <property type="term" value="P:uracil catabolic process"/>
    <property type="evidence" value="ECO:0007669"/>
    <property type="project" value="TreeGrafter"/>
</dbReference>
<evidence type="ECO:0000256" key="2">
    <source>
        <dbReference type="ARBA" id="ARBA00004668"/>
    </source>
</evidence>
<dbReference type="InterPro" id="IPR027303">
    <property type="entry name" value="Gln_synth_gly_rich_site"/>
</dbReference>
<sequence>MASSIGLTHLNGFASSGVSFPPSGRRWNGGARVRSFRIAASETKQEPDLSVNVNGLHMPNPFVIGSGPPGTNYKVMKKAFDEGWGAVIAKTVSLDAAKVINVTPRYARLRAGANGSAKGQIIGWQNIELISDRPLETMLKEFKQLKEEYPDRILIASIMEEYNKAGWEELIDRVEQTGIDAIEVNFSCPHGMPERKMGAAVGQDCELLEEVCGWVNAKATVPVWAKMTPNITDITLPARASLRSGCEGVAAINTIMSVMGINLKTLHPEPCVEGYSTPGGYSSKAVHPIALGKVMSIAQMMKNEFQDGDYSLSGIGGVETGGDAAEFILLGANTVQVCTGVMMYGYDLVSKLCSELKDFMRTHNFATIEEFRGASLQYFTTHTELVRIQQEAIRERKAVKKGLQSDKDWTGDGFVKESESMVMCDSYTPQGKPIPSNTRFNALKIFSHSDVVTAEPWFGIEQEYTLLQKEVNWPLGWPIGGYPRPQGPYYCGTGADKAFGRDIVDAHYKACLYAGINISGVNGEVMPGQWEFQVGPCTGISAGDQRITEMAGVVLSFDPKPVCGDWNGAGAHMNYSTKPMRTEGGYEEIKKAIEKLGKRHKEHMLAYGEGNERRLTGKHETANMSQLQMGNVFNLDSI</sequence>
<keyword evidence="6" id="KW-0547">Nucleotide-binding</keyword>
<dbReference type="GO" id="GO:0017113">
    <property type="term" value="F:dihydropyrimidine dehydrogenase (NADP+) activity"/>
    <property type="evidence" value="ECO:0007669"/>
    <property type="project" value="UniProtKB-ARBA"/>
</dbReference>
<keyword evidence="4" id="KW-0963">Cytoplasm</keyword>
<dbReference type="Proteomes" id="UP001408789">
    <property type="component" value="Unassembled WGS sequence"/>
</dbReference>
<dbReference type="NCBIfam" id="NF006183">
    <property type="entry name" value="PRK08318.1"/>
    <property type="match status" value="1"/>
</dbReference>
<reference evidence="11 12" key="1">
    <citation type="submission" date="2024-04" db="EMBL/GenBank/DDBJ databases">
        <title>The reference genome of an endangered Asteraceae, Deinandra increscens subsp. villosa, native to the Central Coast of California.</title>
        <authorList>
            <person name="Guilliams M."/>
            <person name="Hasenstab-Lehman K."/>
            <person name="Meyer R."/>
            <person name="Mcevoy S."/>
        </authorList>
    </citation>
    <scope>NUCLEOTIDE SEQUENCE [LARGE SCALE GENOMIC DNA]</scope>
    <source>
        <tissue evidence="11">Leaf</tissue>
    </source>
</reference>
<dbReference type="Gene3D" id="3.30.590.10">
    <property type="entry name" value="Glutamine synthetase/guanido kinase, catalytic domain"/>
    <property type="match status" value="1"/>
</dbReference>
<proteinExistence type="inferred from homology"/>
<dbReference type="SUPFAM" id="SSF55931">
    <property type="entry name" value="Glutamine synthetase/guanido kinase"/>
    <property type="match status" value="1"/>
</dbReference>